<evidence type="ECO:0000313" key="1">
    <source>
        <dbReference type="EMBL" id="NUW39825.1"/>
    </source>
</evidence>
<gene>
    <name evidence="1" type="ORF">HT134_06720</name>
</gene>
<dbReference type="AlphaFoldDB" id="A0A7Y6IKD8"/>
<keyword evidence="2" id="KW-1185">Reference proteome</keyword>
<accession>A0A7Y6IKD8</accession>
<sequence length="144" mass="14540">MASVGYGPAFTAILTNQAARAVIEAAIAAAEVTDQRYSVAVVDAAGHLNAFARMDGAPHITIQVTTDKACTAAGFGMTTQAWHDFIKDDAPLATGVPAQIDRIVTFGGGIPITAGGHPIGGIGVCGGHWSDDIRIAEAGLAAIA</sequence>
<dbReference type="SUPFAM" id="SSF143744">
    <property type="entry name" value="GlcG-like"/>
    <property type="match status" value="1"/>
</dbReference>
<organism evidence="1 2">
    <name type="scientific">Nonomuraea rhodomycinica</name>
    <dbReference type="NCBI Taxonomy" id="1712872"/>
    <lineage>
        <taxon>Bacteria</taxon>
        <taxon>Bacillati</taxon>
        <taxon>Actinomycetota</taxon>
        <taxon>Actinomycetes</taxon>
        <taxon>Streptosporangiales</taxon>
        <taxon>Streptosporangiaceae</taxon>
        <taxon>Nonomuraea</taxon>
    </lineage>
</organism>
<dbReference type="PANTHER" id="PTHR34309:SF1">
    <property type="entry name" value="PROTEIN GLCG"/>
    <property type="match status" value="1"/>
</dbReference>
<dbReference type="Pfam" id="PF03928">
    <property type="entry name" value="HbpS-like"/>
    <property type="match status" value="1"/>
</dbReference>
<dbReference type="InterPro" id="IPR038084">
    <property type="entry name" value="PduO/GlcC-like_sf"/>
</dbReference>
<dbReference type="InterPro" id="IPR052517">
    <property type="entry name" value="GlcG_carb_metab_protein"/>
</dbReference>
<name>A0A7Y6IKD8_9ACTN</name>
<evidence type="ECO:0000313" key="2">
    <source>
        <dbReference type="Proteomes" id="UP000546126"/>
    </source>
</evidence>
<comment type="caution">
    <text evidence="1">The sequence shown here is derived from an EMBL/GenBank/DDBJ whole genome shotgun (WGS) entry which is preliminary data.</text>
</comment>
<dbReference type="Proteomes" id="UP000546126">
    <property type="component" value="Unassembled WGS sequence"/>
</dbReference>
<proteinExistence type="predicted"/>
<dbReference type="Gene3D" id="3.30.450.150">
    <property type="entry name" value="Haem-degrading domain"/>
    <property type="match status" value="1"/>
</dbReference>
<protein>
    <submittedName>
        <fullName evidence="1">Heme-binding protein</fullName>
    </submittedName>
</protein>
<dbReference type="InterPro" id="IPR005624">
    <property type="entry name" value="PduO/GlcC-like"/>
</dbReference>
<dbReference type="EMBL" id="JABWGO010000001">
    <property type="protein sequence ID" value="NUW39825.1"/>
    <property type="molecule type" value="Genomic_DNA"/>
</dbReference>
<reference evidence="1 2" key="1">
    <citation type="submission" date="2020-06" db="EMBL/GenBank/DDBJ databases">
        <authorList>
            <person name="Chanama M."/>
        </authorList>
    </citation>
    <scope>NUCLEOTIDE SEQUENCE [LARGE SCALE GENOMIC DNA]</scope>
    <source>
        <strain evidence="1 2">TBRC6557</strain>
    </source>
</reference>
<dbReference type="PANTHER" id="PTHR34309">
    <property type="entry name" value="SLR1406 PROTEIN"/>
    <property type="match status" value="1"/>
</dbReference>